<feature type="region of interest" description="Disordered" evidence="1">
    <location>
        <begin position="99"/>
        <end position="196"/>
    </location>
</feature>
<dbReference type="Proteomes" id="UP001458880">
    <property type="component" value="Unassembled WGS sequence"/>
</dbReference>
<comment type="caution">
    <text evidence="2">The sequence shown here is derived from an EMBL/GenBank/DDBJ whole genome shotgun (WGS) entry which is preliminary data.</text>
</comment>
<proteinExistence type="predicted"/>
<evidence type="ECO:0000313" key="2">
    <source>
        <dbReference type="EMBL" id="KAK9679623.1"/>
    </source>
</evidence>
<feature type="compositionally biased region" description="Polar residues" evidence="1">
    <location>
        <begin position="36"/>
        <end position="75"/>
    </location>
</feature>
<keyword evidence="3" id="KW-1185">Reference proteome</keyword>
<accession>A0AAW1HSZ0</accession>
<dbReference type="EMBL" id="JASPKY010000999">
    <property type="protein sequence ID" value="KAK9679623.1"/>
    <property type="molecule type" value="Genomic_DNA"/>
</dbReference>
<reference evidence="2 3" key="1">
    <citation type="journal article" date="2024" name="BMC Genomics">
        <title>De novo assembly and annotation of Popillia japonica's genome with initial clues to its potential as an invasive pest.</title>
        <authorList>
            <person name="Cucini C."/>
            <person name="Boschi S."/>
            <person name="Funari R."/>
            <person name="Cardaioli E."/>
            <person name="Iannotti N."/>
            <person name="Marturano G."/>
            <person name="Paoli F."/>
            <person name="Bruttini M."/>
            <person name="Carapelli A."/>
            <person name="Frati F."/>
            <person name="Nardi F."/>
        </authorList>
    </citation>
    <scope>NUCLEOTIDE SEQUENCE [LARGE SCALE GENOMIC DNA]</scope>
    <source>
        <strain evidence="2">DMR45628</strain>
    </source>
</reference>
<feature type="non-terminal residue" evidence="2">
    <location>
        <position position="1"/>
    </location>
</feature>
<protein>
    <submittedName>
        <fullName evidence="2">Uncharacterized protein</fullName>
    </submittedName>
</protein>
<organism evidence="2 3">
    <name type="scientific">Popillia japonica</name>
    <name type="common">Japanese beetle</name>
    <dbReference type="NCBI Taxonomy" id="7064"/>
    <lineage>
        <taxon>Eukaryota</taxon>
        <taxon>Metazoa</taxon>
        <taxon>Ecdysozoa</taxon>
        <taxon>Arthropoda</taxon>
        <taxon>Hexapoda</taxon>
        <taxon>Insecta</taxon>
        <taxon>Pterygota</taxon>
        <taxon>Neoptera</taxon>
        <taxon>Endopterygota</taxon>
        <taxon>Coleoptera</taxon>
        <taxon>Polyphaga</taxon>
        <taxon>Scarabaeiformia</taxon>
        <taxon>Scarabaeidae</taxon>
        <taxon>Rutelinae</taxon>
        <taxon>Popillia</taxon>
    </lineage>
</organism>
<evidence type="ECO:0000256" key="1">
    <source>
        <dbReference type="SAM" id="MobiDB-lite"/>
    </source>
</evidence>
<name>A0AAW1HSZ0_POPJA</name>
<gene>
    <name evidence="2" type="ORF">QE152_g39835</name>
</gene>
<evidence type="ECO:0000313" key="3">
    <source>
        <dbReference type="Proteomes" id="UP001458880"/>
    </source>
</evidence>
<dbReference type="AlphaFoldDB" id="A0AAW1HSZ0"/>
<feature type="region of interest" description="Disordered" evidence="1">
    <location>
        <begin position="32"/>
        <end position="83"/>
    </location>
</feature>
<sequence>LETVTPPAPQILEDDELVARLLGIYHRGVAAGAAKANTTSPGAKANTTSPGAKANTSSPDAKANTSSPGTRTNTASPPPTVDQPAEALRMLTQVTRQKISGSTGYHQLGPSRRIPGALDPTCRATPVSREPFQPTGRAIPGQKLPTERNPAKFATPSTGEPTSHRYHQHPIQGRPTNLHHRAHARPQLGPRLSGSV</sequence>